<gene>
    <name evidence="2" type="ORF">METZ01_LOCUS376155</name>
</gene>
<accession>A0A382TP91</accession>
<sequence length="139" mass="16211">MYKKDAFKKLDARYNTHLYTGLLGYAMRYSHRQLEKFNGKKKYSKVLEIGAGSAPHIDYLRHEHDEYFIAETSSSALEFYKGMKNVKAYSYDGVNLPFEDNFFDRIIISQCLEHVKEPEKFLFEMMSKLKKGGALSISL</sequence>
<feature type="domain" description="Methyltransferase type 11" evidence="1">
    <location>
        <begin position="47"/>
        <end position="136"/>
    </location>
</feature>
<dbReference type="Pfam" id="PF08241">
    <property type="entry name" value="Methyltransf_11"/>
    <property type="match status" value="1"/>
</dbReference>
<dbReference type="InterPro" id="IPR029063">
    <property type="entry name" value="SAM-dependent_MTases_sf"/>
</dbReference>
<reference evidence="2" key="1">
    <citation type="submission" date="2018-05" db="EMBL/GenBank/DDBJ databases">
        <authorList>
            <person name="Lanie J.A."/>
            <person name="Ng W.-L."/>
            <person name="Kazmierczak K.M."/>
            <person name="Andrzejewski T.M."/>
            <person name="Davidsen T.M."/>
            <person name="Wayne K.J."/>
            <person name="Tettelin H."/>
            <person name="Glass J.I."/>
            <person name="Rusch D."/>
            <person name="Podicherti R."/>
            <person name="Tsui H.-C.T."/>
            <person name="Winkler M.E."/>
        </authorList>
    </citation>
    <scope>NUCLEOTIDE SEQUENCE</scope>
</reference>
<dbReference type="AlphaFoldDB" id="A0A382TP91"/>
<dbReference type="Gene3D" id="3.40.50.150">
    <property type="entry name" value="Vaccinia Virus protein VP39"/>
    <property type="match status" value="1"/>
</dbReference>
<evidence type="ECO:0000313" key="2">
    <source>
        <dbReference type="EMBL" id="SVD23301.1"/>
    </source>
</evidence>
<dbReference type="SUPFAM" id="SSF53335">
    <property type="entry name" value="S-adenosyl-L-methionine-dependent methyltransferases"/>
    <property type="match status" value="1"/>
</dbReference>
<organism evidence="2">
    <name type="scientific">marine metagenome</name>
    <dbReference type="NCBI Taxonomy" id="408172"/>
    <lineage>
        <taxon>unclassified sequences</taxon>
        <taxon>metagenomes</taxon>
        <taxon>ecological metagenomes</taxon>
    </lineage>
</organism>
<dbReference type="InterPro" id="IPR013216">
    <property type="entry name" value="Methyltransf_11"/>
</dbReference>
<protein>
    <recommendedName>
        <fullName evidence="1">Methyltransferase type 11 domain-containing protein</fullName>
    </recommendedName>
</protein>
<name>A0A382TP91_9ZZZZ</name>
<dbReference type="CDD" id="cd02440">
    <property type="entry name" value="AdoMet_MTases"/>
    <property type="match status" value="1"/>
</dbReference>
<dbReference type="EMBL" id="UINC01137761">
    <property type="protein sequence ID" value="SVD23301.1"/>
    <property type="molecule type" value="Genomic_DNA"/>
</dbReference>
<dbReference type="GO" id="GO:0008757">
    <property type="term" value="F:S-adenosylmethionine-dependent methyltransferase activity"/>
    <property type="evidence" value="ECO:0007669"/>
    <property type="project" value="InterPro"/>
</dbReference>
<feature type="non-terminal residue" evidence="2">
    <location>
        <position position="139"/>
    </location>
</feature>
<evidence type="ECO:0000259" key="1">
    <source>
        <dbReference type="Pfam" id="PF08241"/>
    </source>
</evidence>
<proteinExistence type="predicted"/>